<dbReference type="InterPro" id="IPR013783">
    <property type="entry name" value="Ig-like_fold"/>
</dbReference>
<dbReference type="Proteomes" id="UP001432027">
    <property type="component" value="Unassembled WGS sequence"/>
</dbReference>
<dbReference type="Pfam" id="PF07679">
    <property type="entry name" value="I-set"/>
    <property type="match status" value="2"/>
</dbReference>
<evidence type="ECO:0000259" key="3">
    <source>
        <dbReference type="PROSITE" id="PS50835"/>
    </source>
</evidence>
<dbReference type="PANTHER" id="PTHR19890:SF10">
    <property type="entry name" value="FIBROBLAST GROWTH FACTOR RECEPTOR-LIKE 1"/>
    <property type="match status" value="1"/>
</dbReference>
<dbReference type="AlphaFoldDB" id="A0AAV5UKD6"/>
<dbReference type="InterPro" id="IPR003598">
    <property type="entry name" value="Ig_sub2"/>
</dbReference>
<keyword evidence="5" id="KW-1185">Reference proteome</keyword>
<feature type="domain" description="Ig-like" evidence="3">
    <location>
        <begin position="44"/>
        <end position="129"/>
    </location>
</feature>
<dbReference type="InterPro" id="IPR007110">
    <property type="entry name" value="Ig-like_dom"/>
</dbReference>
<feature type="signal peptide" evidence="2">
    <location>
        <begin position="1"/>
        <end position="41"/>
    </location>
</feature>
<feature type="chain" id="PRO_5043562928" description="Ig-like domain-containing protein" evidence="2">
    <location>
        <begin position="42"/>
        <end position="620"/>
    </location>
</feature>
<keyword evidence="2" id="KW-0732">Signal</keyword>
<proteinExistence type="predicted"/>
<dbReference type="PROSITE" id="PS50835">
    <property type="entry name" value="IG_LIKE"/>
    <property type="match status" value="3"/>
</dbReference>
<sequence length="620" mass="70093">NPNQRISDPDVPLIYPREMARWSLLVLLLLVLLSGHDAAKGEPPRVDDQAQTKFRVPIGTKQFKLVCPILPSEQNVMVQWSRNGETMDFEDQYKITRDNREVRMKNLKAEDSGRYECQVINGFGHKTIEFILQVYDPATDVLAVGDRITMADHNSPPYWLDDNEMHLATAQPRRIHIGGKLELKCAAKGNPVPELRWFRDDQLLPQNGPIDSAILTVDGVREDDGGTYRCEVANKLGYKQATFKVVVADFFDADNEGATGVNEIGPIPIIDHPYNISVQVGRTSQFMCKAKADDTPLTKVLIRWLKELTAEERERLQRTNATVVQANGKSLMVIDERQFPGKEVIGGQNYFTNRLIIPSTEVSDQGRYICVVTDTGGRIVYRTAELYVERGLRIGDLHLSASAFWWIAVPLTAVVILFVIFGVLYLRMTQKVEIKDGKQQPPPPRIPPPITPSQDQIFPHNNMHHPAHFFDQPQSPLLLQNAMFQNGRGAATMERLHTPHRLHRGIREDDMLGSPHFHHNSPQSSPMYWGNSKSSNQPLLMAAPLPQMIDHSSMMERGGMGHHTMAHGGYYHSPHHPGYAPSSNYRTLDMNYCRDPHPSLYSSEYGDHSPFINVSRTHDL</sequence>
<evidence type="ECO:0000313" key="4">
    <source>
        <dbReference type="EMBL" id="GMT06906.1"/>
    </source>
</evidence>
<evidence type="ECO:0000256" key="2">
    <source>
        <dbReference type="SAM" id="SignalP"/>
    </source>
</evidence>
<feature type="domain" description="Ig-like" evidence="3">
    <location>
        <begin position="266"/>
        <end position="387"/>
    </location>
</feature>
<organism evidence="4 5">
    <name type="scientific">Pristionchus entomophagus</name>
    <dbReference type="NCBI Taxonomy" id="358040"/>
    <lineage>
        <taxon>Eukaryota</taxon>
        <taxon>Metazoa</taxon>
        <taxon>Ecdysozoa</taxon>
        <taxon>Nematoda</taxon>
        <taxon>Chromadorea</taxon>
        <taxon>Rhabditida</taxon>
        <taxon>Rhabditina</taxon>
        <taxon>Diplogasteromorpha</taxon>
        <taxon>Diplogasteroidea</taxon>
        <taxon>Neodiplogasteridae</taxon>
        <taxon>Pristionchus</taxon>
    </lineage>
</organism>
<dbReference type="InterPro" id="IPR052615">
    <property type="entry name" value="FGFRL"/>
</dbReference>
<keyword evidence="1" id="KW-0472">Membrane</keyword>
<keyword evidence="1" id="KW-0812">Transmembrane</keyword>
<reference evidence="4" key="1">
    <citation type="submission" date="2023-10" db="EMBL/GenBank/DDBJ databases">
        <title>Genome assembly of Pristionchus species.</title>
        <authorList>
            <person name="Yoshida K."/>
            <person name="Sommer R.J."/>
        </authorList>
    </citation>
    <scope>NUCLEOTIDE SEQUENCE</scope>
    <source>
        <strain evidence="4">RS0144</strain>
    </source>
</reference>
<dbReference type="CDD" id="cd00096">
    <property type="entry name" value="Ig"/>
    <property type="match status" value="1"/>
</dbReference>
<dbReference type="PANTHER" id="PTHR19890">
    <property type="entry name" value="FIBROBLAST GROWTH FACTOR RECEPTOR"/>
    <property type="match status" value="1"/>
</dbReference>
<dbReference type="InterPro" id="IPR013098">
    <property type="entry name" value="Ig_I-set"/>
</dbReference>
<dbReference type="InterPro" id="IPR003599">
    <property type="entry name" value="Ig_sub"/>
</dbReference>
<gene>
    <name evidence="4" type="ORF">PENTCL1PPCAC_29080</name>
</gene>
<protein>
    <recommendedName>
        <fullName evidence="3">Ig-like domain-containing protein</fullName>
    </recommendedName>
</protein>
<keyword evidence="1" id="KW-1133">Transmembrane helix</keyword>
<accession>A0AAV5UKD6</accession>
<evidence type="ECO:0000313" key="5">
    <source>
        <dbReference type="Proteomes" id="UP001432027"/>
    </source>
</evidence>
<feature type="domain" description="Ig-like" evidence="3">
    <location>
        <begin position="156"/>
        <end position="248"/>
    </location>
</feature>
<dbReference type="SUPFAM" id="SSF48726">
    <property type="entry name" value="Immunoglobulin"/>
    <property type="match status" value="3"/>
</dbReference>
<dbReference type="InterPro" id="IPR036179">
    <property type="entry name" value="Ig-like_dom_sf"/>
</dbReference>
<comment type="caution">
    <text evidence="4">The sequence shown here is derived from an EMBL/GenBank/DDBJ whole genome shotgun (WGS) entry which is preliminary data.</text>
</comment>
<dbReference type="Gene3D" id="2.60.40.10">
    <property type="entry name" value="Immunoglobulins"/>
    <property type="match status" value="3"/>
</dbReference>
<feature type="transmembrane region" description="Helical" evidence="1">
    <location>
        <begin position="403"/>
        <end position="426"/>
    </location>
</feature>
<dbReference type="SMART" id="SM00408">
    <property type="entry name" value="IGc2"/>
    <property type="match status" value="3"/>
</dbReference>
<feature type="non-terminal residue" evidence="4">
    <location>
        <position position="1"/>
    </location>
</feature>
<evidence type="ECO:0000256" key="1">
    <source>
        <dbReference type="SAM" id="Phobius"/>
    </source>
</evidence>
<name>A0AAV5UKD6_9BILA</name>
<dbReference type="EMBL" id="BTSX01000006">
    <property type="protein sequence ID" value="GMT06906.1"/>
    <property type="molecule type" value="Genomic_DNA"/>
</dbReference>
<dbReference type="SMART" id="SM00409">
    <property type="entry name" value="IG"/>
    <property type="match status" value="3"/>
</dbReference>